<sequence length="61" mass="6421">MDACEAAEQKAGAIAEQYGSVTTGGSDFHGFYGETERFTLGSKNPGMDSVRQLAAHAKVIL</sequence>
<proteinExistence type="predicted"/>
<dbReference type="AlphaFoldDB" id="A0A1T2X8J4"/>
<comment type="caution">
    <text evidence="1">The sequence shown here is derived from an EMBL/GenBank/DDBJ whole genome shotgun (WGS) entry which is preliminary data.</text>
</comment>
<dbReference type="RefSeq" id="WP_078500320.1">
    <property type="nucleotide sequence ID" value="NZ_MSZX01000007.1"/>
</dbReference>
<keyword evidence="2" id="KW-1185">Reference proteome</keyword>
<dbReference type="EMBL" id="MSZX01000007">
    <property type="protein sequence ID" value="OPA76145.1"/>
    <property type="molecule type" value="Genomic_DNA"/>
</dbReference>
<protein>
    <submittedName>
        <fullName evidence="1">Uncharacterized protein</fullName>
    </submittedName>
</protein>
<dbReference type="STRING" id="1324314.BVG16_18200"/>
<gene>
    <name evidence="1" type="ORF">BVG16_18200</name>
</gene>
<evidence type="ECO:0000313" key="2">
    <source>
        <dbReference type="Proteomes" id="UP000190188"/>
    </source>
</evidence>
<reference evidence="1 2" key="1">
    <citation type="submission" date="2017-01" db="EMBL/GenBank/DDBJ databases">
        <title>Genome analysis of Paenibacillus selenitrireducens ES3-24.</title>
        <authorList>
            <person name="Xu D."/>
            <person name="Yao R."/>
            <person name="Zheng S."/>
        </authorList>
    </citation>
    <scope>NUCLEOTIDE SEQUENCE [LARGE SCALE GENOMIC DNA]</scope>
    <source>
        <strain evidence="1 2">ES3-24</strain>
    </source>
</reference>
<name>A0A1T2X8J4_9BACL</name>
<evidence type="ECO:0000313" key="1">
    <source>
        <dbReference type="EMBL" id="OPA76145.1"/>
    </source>
</evidence>
<dbReference type="OrthoDB" id="9804333at2"/>
<dbReference type="Proteomes" id="UP000190188">
    <property type="component" value="Unassembled WGS sequence"/>
</dbReference>
<accession>A0A1T2X8J4</accession>
<organism evidence="1 2">
    <name type="scientific">Paenibacillus selenitireducens</name>
    <dbReference type="NCBI Taxonomy" id="1324314"/>
    <lineage>
        <taxon>Bacteria</taxon>
        <taxon>Bacillati</taxon>
        <taxon>Bacillota</taxon>
        <taxon>Bacilli</taxon>
        <taxon>Bacillales</taxon>
        <taxon>Paenibacillaceae</taxon>
        <taxon>Paenibacillus</taxon>
    </lineage>
</organism>